<comment type="caution">
    <text evidence="1">The sequence shown here is derived from an EMBL/GenBank/DDBJ whole genome shotgun (WGS) entry which is preliminary data.</text>
</comment>
<evidence type="ECO:0000313" key="1">
    <source>
        <dbReference type="EMBL" id="KKL15697.1"/>
    </source>
</evidence>
<dbReference type="AlphaFoldDB" id="A0A0F9BPA8"/>
<organism evidence="1">
    <name type="scientific">marine sediment metagenome</name>
    <dbReference type="NCBI Taxonomy" id="412755"/>
    <lineage>
        <taxon>unclassified sequences</taxon>
        <taxon>metagenomes</taxon>
        <taxon>ecological metagenomes</taxon>
    </lineage>
</organism>
<dbReference type="EMBL" id="LAZR01039965">
    <property type="protein sequence ID" value="KKL15697.1"/>
    <property type="molecule type" value="Genomic_DNA"/>
</dbReference>
<proteinExistence type="predicted"/>
<reference evidence="1" key="1">
    <citation type="journal article" date="2015" name="Nature">
        <title>Complex archaea that bridge the gap between prokaryotes and eukaryotes.</title>
        <authorList>
            <person name="Spang A."/>
            <person name="Saw J.H."/>
            <person name="Jorgensen S.L."/>
            <person name="Zaremba-Niedzwiedzka K."/>
            <person name="Martijn J."/>
            <person name="Lind A.E."/>
            <person name="van Eijk R."/>
            <person name="Schleper C."/>
            <person name="Guy L."/>
            <person name="Ettema T.J."/>
        </authorList>
    </citation>
    <scope>NUCLEOTIDE SEQUENCE</scope>
</reference>
<accession>A0A0F9BPA8</accession>
<sequence length="48" mass="5366">MCCKDCGGSMTGDGYTLVFRCERLELPEDVEPDAGPLYCGFNEREKDD</sequence>
<gene>
    <name evidence="1" type="ORF">LCGC14_2503040</name>
</gene>
<name>A0A0F9BPA8_9ZZZZ</name>
<protein>
    <submittedName>
        <fullName evidence="1">Uncharacterized protein</fullName>
    </submittedName>
</protein>